<evidence type="ECO:0000256" key="1">
    <source>
        <dbReference type="SAM" id="Phobius"/>
    </source>
</evidence>
<dbReference type="EMBL" id="CP056068">
    <property type="protein sequence ID" value="UKJ90647.1"/>
    <property type="molecule type" value="Genomic_DNA"/>
</dbReference>
<sequence>MWHTRIRLRKSIKRIEDENLIREQGGYSYRKAIQDKHGLVFCFVGMSLNLNLDTSLLTQMVFSVENFATVTLFIYFGVLVSVVILYLFLINPQFYQLIVSVWLFVLSRLFHVILAIFATGKTGRNLFILFYTFNGLLRGVISLTCNYVISQHFLNSSYLHLIDGGVIASILCSLLQMACDEVIGSDTIKKARKSLIIAQSFMLMFTVIACIWITVVYLILEDRHHSPKKKTGPFSKVEVAISKFKYIRFYISKLMVVILMSTMRVSFHPVLIPFTMDITSMYKLLGSILFTIFEFFGRVMSVEVDEFIDPSKKSPNVDHHTFLLLQDLPKYLLFLMQMSAYGLALYSTWNQKLGVSRSPVIICLMTISSGFIVGFTSNCAFEGAQSSLQYYAYLNSGKNPDKKGQNSDPPGNIITDKIAMDTSNANDILTLFNYLSYVLGSMISYVAYKIVRAHKDSVMFIIKSRGGRFDVESVNTLAKNLKLV</sequence>
<keyword evidence="1" id="KW-0472">Membrane</keyword>
<feature type="transmembrane region" description="Helical" evidence="1">
    <location>
        <begin position="284"/>
        <end position="301"/>
    </location>
</feature>
<feature type="transmembrane region" description="Helical" evidence="1">
    <location>
        <begin position="67"/>
        <end position="88"/>
    </location>
</feature>
<feature type="transmembrane region" description="Helical" evidence="1">
    <location>
        <begin position="250"/>
        <end position="272"/>
    </location>
</feature>
<gene>
    <name evidence="2" type="ORF">MACJ_001581</name>
</gene>
<feature type="transmembrane region" description="Helical" evidence="1">
    <location>
        <begin position="126"/>
        <end position="149"/>
    </location>
</feature>
<feature type="transmembrane region" description="Helical" evidence="1">
    <location>
        <begin position="94"/>
        <end position="119"/>
    </location>
</feature>
<protein>
    <submittedName>
        <fullName evidence="2">Uncharacterized protein</fullName>
    </submittedName>
</protein>
<feature type="transmembrane region" description="Helical" evidence="1">
    <location>
        <begin position="431"/>
        <end position="451"/>
    </location>
</feature>
<evidence type="ECO:0000313" key="2">
    <source>
        <dbReference type="EMBL" id="UKJ90647.1"/>
    </source>
</evidence>
<keyword evidence="1" id="KW-0812">Transmembrane</keyword>
<feature type="transmembrane region" description="Helical" evidence="1">
    <location>
        <begin position="195"/>
        <end position="220"/>
    </location>
</feature>
<evidence type="ECO:0000313" key="3">
    <source>
        <dbReference type="Proteomes" id="UP000244803"/>
    </source>
</evidence>
<feature type="transmembrane region" description="Helical" evidence="1">
    <location>
        <begin position="361"/>
        <end position="381"/>
    </location>
</feature>
<reference evidence="2" key="1">
    <citation type="submission" date="2022-07" db="EMBL/GenBank/DDBJ databases">
        <title>Evaluation of T. orientalis genome assembly methods using nanopore sequencing and analysis of variation between genomes.</title>
        <authorList>
            <person name="Yam J."/>
            <person name="Micallef M.L."/>
            <person name="Liu M."/>
            <person name="Djordjevic S.P."/>
            <person name="Bogema D.R."/>
            <person name="Jenkins C."/>
        </authorList>
    </citation>
    <scope>NUCLEOTIDE SEQUENCE</scope>
    <source>
        <strain evidence="2">Fish Creek</strain>
    </source>
</reference>
<accession>A0A976M8U9</accession>
<keyword evidence="1" id="KW-1133">Transmembrane helix</keyword>
<dbReference type="Proteomes" id="UP000244803">
    <property type="component" value="Chromosome 2"/>
</dbReference>
<dbReference type="OrthoDB" id="361339at2759"/>
<name>A0A976M8U9_THEOR</name>
<proteinExistence type="predicted"/>
<organism evidence="2 3">
    <name type="scientific">Theileria orientalis</name>
    <dbReference type="NCBI Taxonomy" id="68886"/>
    <lineage>
        <taxon>Eukaryota</taxon>
        <taxon>Sar</taxon>
        <taxon>Alveolata</taxon>
        <taxon>Apicomplexa</taxon>
        <taxon>Aconoidasida</taxon>
        <taxon>Piroplasmida</taxon>
        <taxon>Theileriidae</taxon>
        <taxon>Theileria</taxon>
    </lineage>
</organism>
<feature type="transmembrane region" description="Helical" evidence="1">
    <location>
        <begin position="161"/>
        <end position="183"/>
    </location>
</feature>
<dbReference type="AlphaFoldDB" id="A0A976M8U9"/>